<dbReference type="PaxDb" id="3880-AES71232"/>
<dbReference type="HOGENOM" id="CLU_2761593_0_0_1"/>
<dbReference type="Proteomes" id="UP000002051">
    <property type="component" value="Chromosome 3"/>
</dbReference>
<reference evidence="1 3" key="2">
    <citation type="journal article" date="2014" name="BMC Genomics">
        <title>An improved genome release (version Mt4.0) for the model legume Medicago truncatula.</title>
        <authorList>
            <person name="Tang H."/>
            <person name="Krishnakumar V."/>
            <person name="Bidwell S."/>
            <person name="Rosen B."/>
            <person name="Chan A."/>
            <person name="Zhou S."/>
            <person name="Gentzbittel L."/>
            <person name="Childs K.L."/>
            <person name="Yandell M."/>
            <person name="Gundlach H."/>
            <person name="Mayer K.F."/>
            <person name="Schwartz D.C."/>
            <person name="Town C.D."/>
        </authorList>
    </citation>
    <scope>GENOME REANNOTATION</scope>
    <source>
        <strain evidence="2 3">cv. Jemalong A17</strain>
    </source>
</reference>
<organism evidence="1 3">
    <name type="scientific">Medicago truncatula</name>
    <name type="common">Barrel medic</name>
    <name type="synonym">Medicago tribuloides</name>
    <dbReference type="NCBI Taxonomy" id="3880"/>
    <lineage>
        <taxon>Eukaryota</taxon>
        <taxon>Viridiplantae</taxon>
        <taxon>Streptophyta</taxon>
        <taxon>Embryophyta</taxon>
        <taxon>Tracheophyta</taxon>
        <taxon>Spermatophyta</taxon>
        <taxon>Magnoliopsida</taxon>
        <taxon>eudicotyledons</taxon>
        <taxon>Gunneridae</taxon>
        <taxon>Pentapetalae</taxon>
        <taxon>rosids</taxon>
        <taxon>fabids</taxon>
        <taxon>Fabales</taxon>
        <taxon>Fabaceae</taxon>
        <taxon>Papilionoideae</taxon>
        <taxon>50 kb inversion clade</taxon>
        <taxon>NPAAA clade</taxon>
        <taxon>Hologalegina</taxon>
        <taxon>IRL clade</taxon>
        <taxon>Trifolieae</taxon>
        <taxon>Medicago</taxon>
    </lineage>
</organism>
<reference evidence="1 3" key="1">
    <citation type="journal article" date="2011" name="Nature">
        <title>The Medicago genome provides insight into the evolution of rhizobial symbioses.</title>
        <authorList>
            <person name="Young N.D."/>
            <person name="Debelle F."/>
            <person name="Oldroyd G.E."/>
            <person name="Geurts R."/>
            <person name="Cannon S.B."/>
            <person name="Udvardi M.K."/>
            <person name="Benedito V.A."/>
            <person name="Mayer K.F."/>
            <person name="Gouzy J."/>
            <person name="Schoof H."/>
            <person name="Van de Peer Y."/>
            <person name="Proost S."/>
            <person name="Cook D.R."/>
            <person name="Meyers B.C."/>
            <person name="Spannagl M."/>
            <person name="Cheung F."/>
            <person name="De Mita S."/>
            <person name="Krishnakumar V."/>
            <person name="Gundlach H."/>
            <person name="Zhou S."/>
            <person name="Mudge J."/>
            <person name="Bharti A.K."/>
            <person name="Murray J.D."/>
            <person name="Naoumkina M.A."/>
            <person name="Rosen B."/>
            <person name="Silverstein K.A."/>
            <person name="Tang H."/>
            <person name="Rombauts S."/>
            <person name="Zhao P.X."/>
            <person name="Zhou P."/>
            <person name="Barbe V."/>
            <person name="Bardou P."/>
            <person name="Bechner M."/>
            <person name="Bellec A."/>
            <person name="Berger A."/>
            <person name="Berges H."/>
            <person name="Bidwell S."/>
            <person name="Bisseling T."/>
            <person name="Choisne N."/>
            <person name="Couloux A."/>
            <person name="Denny R."/>
            <person name="Deshpande S."/>
            <person name="Dai X."/>
            <person name="Doyle J.J."/>
            <person name="Dudez A.M."/>
            <person name="Farmer A.D."/>
            <person name="Fouteau S."/>
            <person name="Franken C."/>
            <person name="Gibelin C."/>
            <person name="Gish J."/>
            <person name="Goldstein S."/>
            <person name="Gonzalez A.J."/>
            <person name="Green P.J."/>
            <person name="Hallab A."/>
            <person name="Hartog M."/>
            <person name="Hua A."/>
            <person name="Humphray S.J."/>
            <person name="Jeong D.H."/>
            <person name="Jing Y."/>
            <person name="Jocker A."/>
            <person name="Kenton S.M."/>
            <person name="Kim D.J."/>
            <person name="Klee K."/>
            <person name="Lai H."/>
            <person name="Lang C."/>
            <person name="Lin S."/>
            <person name="Macmil S.L."/>
            <person name="Magdelenat G."/>
            <person name="Matthews L."/>
            <person name="McCorrison J."/>
            <person name="Monaghan E.L."/>
            <person name="Mun J.H."/>
            <person name="Najar F.Z."/>
            <person name="Nicholson C."/>
            <person name="Noirot C."/>
            <person name="O'Bleness M."/>
            <person name="Paule C.R."/>
            <person name="Poulain J."/>
            <person name="Prion F."/>
            <person name="Qin B."/>
            <person name="Qu C."/>
            <person name="Retzel E.F."/>
            <person name="Riddle C."/>
            <person name="Sallet E."/>
            <person name="Samain S."/>
            <person name="Samson N."/>
            <person name="Sanders I."/>
            <person name="Saurat O."/>
            <person name="Scarpelli C."/>
            <person name="Schiex T."/>
            <person name="Segurens B."/>
            <person name="Severin A.J."/>
            <person name="Sherrier D.J."/>
            <person name="Shi R."/>
            <person name="Sims S."/>
            <person name="Singer S.R."/>
            <person name="Sinharoy S."/>
            <person name="Sterck L."/>
            <person name="Viollet A."/>
            <person name="Wang B.B."/>
            <person name="Wang K."/>
            <person name="Wang M."/>
            <person name="Wang X."/>
            <person name="Warfsmann J."/>
            <person name="Weissenbach J."/>
            <person name="White D.D."/>
            <person name="White J.D."/>
            <person name="Wiley G.B."/>
            <person name="Wincker P."/>
            <person name="Xing Y."/>
            <person name="Yang L."/>
            <person name="Yao Z."/>
            <person name="Ying F."/>
            <person name="Zhai J."/>
            <person name="Zhou L."/>
            <person name="Zuber A."/>
            <person name="Denarie J."/>
            <person name="Dixon R.A."/>
            <person name="May G.D."/>
            <person name="Schwartz D.C."/>
            <person name="Rogers J."/>
            <person name="Quetier F."/>
            <person name="Town C.D."/>
            <person name="Roe B.A."/>
        </authorList>
    </citation>
    <scope>NUCLEOTIDE SEQUENCE [LARGE SCALE GENOMIC DNA]</scope>
    <source>
        <strain evidence="1">A17</strain>
        <strain evidence="2 3">cv. Jemalong A17</strain>
    </source>
</reference>
<reference evidence="2" key="3">
    <citation type="submission" date="2015-04" db="UniProtKB">
        <authorList>
            <consortium name="EnsemblPlants"/>
        </authorList>
    </citation>
    <scope>IDENTIFICATION</scope>
    <source>
        <strain evidence="2">cv. Jemalong A17</strain>
    </source>
</reference>
<dbReference type="AlphaFoldDB" id="G7J2C7"/>
<evidence type="ECO:0000313" key="3">
    <source>
        <dbReference type="Proteomes" id="UP000002051"/>
    </source>
</evidence>
<accession>A0A0C3VIN7</accession>
<keyword evidence="3" id="KW-1185">Reference proteome</keyword>
<sequence>MKKAQHLLEKREKMKGIYVLRKITSRFIDVYDSGNSSDTLPVLRKLQKKMAKCTGYPLEVVLLITHARSS</sequence>
<gene>
    <name evidence="1" type="ordered locus">MTR_3g071670</name>
</gene>
<proteinExistence type="predicted"/>
<name>G7J2C7_MEDTR</name>
<dbReference type="EnsemblPlants" id="AES71232">
    <property type="protein sequence ID" value="AES71232"/>
    <property type="gene ID" value="MTR_3g071670"/>
</dbReference>
<evidence type="ECO:0000313" key="1">
    <source>
        <dbReference type="EMBL" id="AES71232.2"/>
    </source>
</evidence>
<accession>G7J2C7</accession>
<protein>
    <submittedName>
        <fullName evidence="1">Chromatin remodeling complex subunit, putative</fullName>
    </submittedName>
</protein>
<dbReference type="EMBL" id="CM001219">
    <property type="protein sequence ID" value="AES71232.2"/>
    <property type="molecule type" value="Genomic_DNA"/>
</dbReference>
<dbReference type="eggNOG" id="KOG0390">
    <property type="taxonomic scope" value="Eukaryota"/>
</dbReference>
<evidence type="ECO:0000313" key="2">
    <source>
        <dbReference type="EnsemblPlants" id="AES71232"/>
    </source>
</evidence>